<gene>
    <name evidence="2" type="ORF">Nepgr_009303</name>
</gene>
<protein>
    <submittedName>
        <fullName evidence="2">Uncharacterized protein</fullName>
    </submittedName>
</protein>
<name>A0AAD3SAD6_NEPGR</name>
<proteinExistence type="predicted"/>
<dbReference type="Proteomes" id="UP001279734">
    <property type="component" value="Unassembled WGS sequence"/>
</dbReference>
<dbReference type="AlphaFoldDB" id="A0AAD3SAD6"/>
<comment type="caution">
    <text evidence="2">The sequence shown here is derived from an EMBL/GenBank/DDBJ whole genome shotgun (WGS) entry which is preliminary data.</text>
</comment>
<organism evidence="2 3">
    <name type="scientific">Nepenthes gracilis</name>
    <name type="common">Slender pitcher plant</name>
    <dbReference type="NCBI Taxonomy" id="150966"/>
    <lineage>
        <taxon>Eukaryota</taxon>
        <taxon>Viridiplantae</taxon>
        <taxon>Streptophyta</taxon>
        <taxon>Embryophyta</taxon>
        <taxon>Tracheophyta</taxon>
        <taxon>Spermatophyta</taxon>
        <taxon>Magnoliopsida</taxon>
        <taxon>eudicotyledons</taxon>
        <taxon>Gunneridae</taxon>
        <taxon>Pentapetalae</taxon>
        <taxon>Caryophyllales</taxon>
        <taxon>Nepenthaceae</taxon>
        <taxon>Nepenthes</taxon>
    </lineage>
</organism>
<keyword evidence="1" id="KW-1133">Transmembrane helix</keyword>
<evidence type="ECO:0000313" key="2">
    <source>
        <dbReference type="EMBL" id="GMH07463.1"/>
    </source>
</evidence>
<accession>A0AAD3SAD6</accession>
<dbReference type="EMBL" id="BSYO01000007">
    <property type="protein sequence ID" value="GMH07463.1"/>
    <property type="molecule type" value="Genomic_DNA"/>
</dbReference>
<evidence type="ECO:0000313" key="3">
    <source>
        <dbReference type="Proteomes" id="UP001279734"/>
    </source>
</evidence>
<sequence>MIPVHGSSGSSRPMITRIASKACSWSWWLLVVRLYSRFATFQGMMFGCICYNYVAWRMLAVSLDVWLGCCVFIRQVDCPEPSTNVEFLLVLAWLAGY</sequence>
<reference evidence="2" key="1">
    <citation type="submission" date="2023-05" db="EMBL/GenBank/DDBJ databases">
        <title>Nepenthes gracilis genome sequencing.</title>
        <authorList>
            <person name="Fukushima K."/>
        </authorList>
    </citation>
    <scope>NUCLEOTIDE SEQUENCE</scope>
    <source>
        <strain evidence="2">SING2019-196</strain>
    </source>
</reference>
<keyword evidence="3" id="KW-1185">Reference proteome</keyword>
<keyword evidence="1" id="KW-0812">Transmembrane</keyword>
<feature type="transmembrane region" description="Helical" evidence="1">
    <location>
        <begin position="34"/>
        <end position="54"/>
    </location>
</feature>
<keyword evidence="1" id="KW-0472">Membrane</keyword>
<evidence type="ECO:0000256" key="1">
    <source>
        <dbReference type="SAM" id="Phobius"/>
    </source>
</evidence>